<name>A0A229UIT2_9BACL</name>
<keyword evidence="1" id="KW-0472">Membrane</keyword>
<accession>A0A229UIT2</accession>
<evidence type="ECO:0000313" key="3">
    <source>
        <dbReference type="Proteomes" id="UP000215509"/>
    </source>
</evidence>
<comment type="caution">
    <text evidence="2">The sequence shown here is derived from an EMBL/GenBank/DDBJ whole genome shotgun (WGS) entry which is preliminary data.</text>
</comment>
<dbReference type="OrthoDB" id="2665102at2"/>
<organism evidence="2 3">
    <name type="scientific">Paenibacillus rigui</name>
    <dbReference type="NCBI Taxonomy" id="554312"/>
    <lineage>
        <taxon>Bacteria</taxon>
        <taxon>Bacillati</taxon>
        <taxon>Bacillota</taxon>
        <taxon>Bacilli</taxon>
        <taxon>Bacillales</taxon>
        <taxon>Paenibacillaceae</taxon>
        <taxon>Paenibacillus</taxon>
    </lineage>
</organism>
<reference evidence="2 3" key="1">
    <citation type="submission" date="2017-07" db="EMBL/GenBank/DDBJ databases">
        <title>Genome sequencing and assembly of Paenibacillus rigui.</title>
        <authorList>
            <person name="Mayilraj S."/>
        </authorList>
    </citation>
    <scope>NUCLEOTIDE SEQUENCE [LARGE SCALE GENOMIC DNA]</scope>
    <source>
        <strain evidence="2 3">JCM 16352</strain>
    </source>
</reference>
<keyword evidence="3" id="KW-1185">Reference proteome</keyword>
<keyword evidence="1" id="KW-0812">Transmembrane</keyword>
<feature type="transmembrane region" description="Helical" evidence="1">
    <location>
        <begin position="29"/>
        <end position="49"/>
    </location>
</feature>
<dbReference type="AlphaFoldDB" id="A0A229UIT2"/>
<proteinExistence type="predicted"/>
<sequence length="66" mass="8000">MMLVTAGYAVIAVMEWLYLKRRNRKRRTFAVVFIFMGLTWLYNMSLLLFKHLPNPNRLIEYLFQIS</sequence>
<keyword evidence="1" id="KW-1133">Transmembrane helix</keyword>
<evidence type="ECO:0008006" key="4">
    <source>
        <dbReference type="Google" id="ProtNLM"/>
    </source>
</evidence>
<dbReference type="EMBL" id="NMQW01000049">
    <property type="protein sequence ID" value="OXM83290.1"/>
    <property type="molecule type" value="Genomic_DNA"/>
</dbReference>
<dbReference type="Proteomes" id="UP000215509">
    <property type="component" value="Unassembled WGS sequence"/>
</dbReference>
<dbReference type="RefSeq" id="WP_094017882.1">
    <property type="nucleotide sequence ID" value="NZ_NMQW01000049.1"/>
</dbReference>
<gene>
    <name evidence="2" type="ORF">CF651_26550</name>
</gene>
<evidence type="ECO:0000256" key="1">
    <source>
        <dbReference type="SAM" id="Phobius"/>
    </source>
</evidence>
<protein>
    <recommendedName>
        <fullName evidence="4">Histidine kinase N-terminal 7TM region domain-containing protein</fullName>
    </recommendedName>
</protein>
<evidence type="ECO:0000313" key="2">
    <source>
        <dbReference type="EMBL" id="OXM83290.1"/>
    </source>
</evidence>